<comment type="caution">
    <text evidence="1">The sequence shown here is derived from an EMBL/GenBank/DDBJ whole genome shotgun (WGS) entry which is preliminary data.</text>
</comment>
<gene>
    <name evidence="1" type="ORF">D4764_18G0006960</name>
</gene>
<name>A0A5C6NUX3_9TELE</name>
<evidence type="ECO:0000313" key="1">
    <source>
        <dbReference type="EMBL" id="TWW69890.1"/>
    </source>
</evidence>
<dbReference type="EMBL" id="RHFK02000010">
    <property type="protein sequence ID" value="TWW69890.1"/>
    <property type="molecule type" value="Genomic_DNA"/>
</dbReference>
<evidence type="ECO:0000313" key="2">
    <source>
        <dbReference type="Proteomes" id="UP000324091"/>
    </source>
</evidence>
<accession>A0A5C6NUX3</accession>
<dbReference type="Proteomes" id="UP000324091">
    <property type="component" value="Chromosome 18"/>
</dbReference>
<sequence>MLRTYLSAPLSCFKDLKRETEVRRDFAHTRNKLVLTEKLPGTSVDAFPNGLMEHKQPPISTKVNQQQHNSAQHFQDLLFGPTYGSDLRGAKSALRA</sequence>
<dbReference type="AlphaFoldDB" id="A0A5C6NUX3"/>
<reference evidence="1 2" key="1">
    <citation type="submission" date="2019-04" db="EMBL/GenBank/DDBJ databases">
        <title>Chromosome genome assembly for Takifugu flavidus.</title>
        <authorList>
            <person name="Xiao S."/>
        </authorList>
    </citation>
    <scope>NUCLEOTIDE SEQUENCE [LARGE SCALE GENOMIC DNA]</scope>
    <source>
        <strain evidence="1">HTHZ2018</strain>
        <tissue evidence="1">Muscle</tissue>
    </source>
</reference>
<keyword evidence="2" id="KW-1185">Reference proteome</keyword>
<organism evidence="1 2">
    <name type="scientific">Takifugu flavidus</name>
    <name type="common">sansaifugu</name>
    <dbReference type="NCBI Taxonomy" id="433684"/>
    <lineage>
        <taxon>Eukaryota</taxon>
        <taxon>Metazoa</taxon>
        <taxon>Chordata</taxon>
        <taxon>Craniata</taxon>
        <taxon>Vertebrata</taxon>
        <taxon>Euteleostomi</taxon>
        <taxon>Actinopterygii</taxon>
        <taxon>Neopterygii</taxon>
        <taxon>Teleostei</taxon>
        <taxon>Neoteleostei</taxon>
        <taxon>Acanthomorphata</taxon>
        <taxon>Eupercaria</taxon>
        <taxon>Tetraodontiformes</taxon>
        <taxon>Tetradontoidea</taxon>
        <taxon>Tetraodontidae</taxon>
        <taxon>Takifugu</taxon>
    </lineage>
</organism>
<proteinExistence type="predicted"/>
<protein>
    <submittedName>
        <fullName evidence="1">Uncharacterized protein</fullName>
    </submittedName>
</protein>